<dbReference type="EMBL" id="JAOTOJ010000001">
    <property type="protein sequence ID" value="KAK9411937.1"/>
    <property type="molecule type" value="Genomic_DNA"/>
</dbReference>
<protein>
    <submittedName>
        <fullName evidence="2">Phospholipase B1 membrane-associated</fullName>
    </submittedName>
</protein>
<dbReference type="GO" id="GO:0006644">
    <property type="term" value="P:phospholipid metabolic process"/>
    <property type="evidence" value="ECO:0007669"/>
    <property type="project" value="TreeGrafter"/>
</dbReference>
<sequence>MGDSGKEQAGLFQREREREERERNRGKERKEREKEKERGKREKEKGRKQRKRERKKERKEKERKEREREKQGERKEKEERGKERKGRERRERGKRKREEREKQEKRGKRKRKREEREEKEEREREEREEREREREREERKRERERKEREKEREECDLLDQAKELVESMRESQLFDYQNDWKLITVFHPCSSQNSDSQDISRLNNIKKFERVLDFLYREVPRVFVNLVDFTLLPISTLSHTGRNNVRNIVPNSCICFKDCSKLDESVRKWVYQCPALHLSAACPVLRSLIVQESMQCWLSQEESEWSRHQGMIGLGAGGQSTGKK</sequence>
<feature type="compositionally biased region" description="Basic and acidic residues" evidence="1">
    <location>
        <begin position="13"/>
        <end position="45"/>
    </location>
</feature>
<evidence type="ECO:0000313" key="3">
    <source>
        <dbReference type="Proteomes" id="UP001474421"/>
    </source>
</evidence>
<dbReference type="PANTHER" id="PTHR21325">
    <property type="entry name" value="PHOSPHOLIPASE B, PLB1"/>
    <property type="match status" value="1"/>
</dbReference>
<feature type="region of interest" description="Disordered" evidence="1">
    <location>
        <begin position="1"/>
        <end position="117"/>
    </location>
</feature>
<evidence type="ECO:0000313" key="2">
    <source>
        <dbReference type="EMBL" id="KAK9411937.1"/>
    </source>
</evidence>
<name>A0AAW1CC30_CROAD</name>
<feature type="compositionally biased region" description="Basic and acidic residues" evidence="1">
    <location>
        <begin position="59"/>
        <end position="104"/>
    </location>
</feature>
<accession>A0AAW1CC30</accession>
<dbReference type="PANTHER" id="PTHR21325:SF31">
    <property type="entry name" value="GH22081P-RELATED"/>
    <property type="match status" value="1"/>
</dbReference>
<evidence type="ECO:0000256" key="1">
    <source>
        <dbReference type="SAM" id="MobiDB-lite"/>
    </source>
</evidence>
<dbReference type="Proteomes" id="UP001474421">
    <property type="component" value="Unassembled WGS sequence"/>
</dbReference>
<organism evidence="2 3">
    <name type="scientific">Crotalus adamanteus</name>
    <name type="common">Eastern diamondback rattlesnake</name>
    <dbReference type="NCBI Taxonomy" id="8729"/>
    <lineage>
        <taxon>Eukaryota</taxon>
        <taxon>Metazoa</taxon>
        <taxon>Chordata</taxon>
        <taxon>Craniata</taxon>
        <taxon>Vertebrata</taxon>
        <taxon>Euteleostomi</taxon>
        <taxon>Lepidosauria</taxon>
        <taxon>Squamata</taxon>
        <taxon>Bifurcata</taxon>
        <taxon>Unidentata</taxon>
        <taxon>Episquamata</taxon>
        <taxon>Toxicofera</taxon>
        <taxon>Serpentes</taxon>
        <taxon>Colubroidea</taxon>
        <taxon>Viperidae</taxon>
        <taxon>Crotalinae</taxon>
        <taxon>Crotalus</taxon>
    </lineage>
</organism>
<dbReference type="InterPro" id="IPR038885">
    <property type="entry name" value="PLB1"/>
</dbReference>
<dbReference type="AlphaFoldDB" id="A0AAW1CC30"/>
<comment type="caution">
    <text evidence="2">The sequence shown here is derived from an EMBL/GenBank/DDBJ whole genome shotgun (WGS) entry which is preliminary data.</text>
</comment>
<feature type="compositionally biased region" description="Basic residues" evidence="1">
    <location>
        <begin position="46"/>
        <end position="58"/>
    </location>
</feature>
<reference evidence="2 3" key="1">
    <citation type="journal article" date="2024" name="Proc. Natl. Acad. Sci. U.S.A.">
        <title>The genetic regulatory architecture and epigenomic basis for age-related changes in rattlesnake venom.</title>
        <authorList>
            <person name="Hogan M.P."/>
            <person name="Holding M.L."/>
            <person name="Nystrom G.S."/>
            <person name="Colston T.J."/>
            <person name="Bartlett D.A."/>
            <person name="Mason A.J."/>
            <person name="Ellsworth S.A."/>
            <person name="Rautsaw R.M."/>
            <person name="Lawrence K.C."/>
            <person name="Strickland J.L."/>
            <person name="He B."/>
            <person name="Fraser P."/>
            <person name="Margres M.J."/>
            <person name="Gilbert D.M."/>
            <person name="Gibbs H.L."/>
            <person name="Parkinson C.L."/>
            <person name="Rokyta D.R."/>
        </authorList>
    </citation>
    <scope>NUCLEOTIDE SEQUENCE [LARGE SCALE GENOMIC DNA]</scope>
    <source>
        <strain evidence="2">DRR0105</strain>
    </source>
</reference>
<dbReference type="GO" id="GO:0004620">
    <property type="term" value="F:phospholipase activity"/>
    <property type="evidence" value="ECO:0007669"/>
    <property type="project" value="InterPro"/>
</dbReference>
<keyword evidence="3" id="KW-1185">Reference proteome</keyword>
<proteinExistence type="predicted"/>
<gene>
    <name evidence="2" type="ORF">NXF25_003112</name>
</gene>